<name>A0A0Q2M4A2_9EURY</name>
<protein>
    <recommendedName>
        <fullName evidence="5">KaiC-like domain-containing protein</fullName>
    </recommendedName>
</protein>
<dbReference type="Proteomes" id="UP000182125">
    <property type="component" value="Unassembled WGS sequence"/>
</dbReference>
<reference evidence="2 4" key="2">
    <citation type="submission" date="2016-10" db="EMBL/GenBank/DDBJ databases">
        <authorList>
            <person name="de Groot N.N."/>
        </authorList>
    </citation>
    <scope>NUCLEOTIDE SEQUENCE [LARGE SCALE GENOMIC DNA]</scope>
    <source>
        <strain evidence="2 4">OGL-20</strain>
    </source>
</reference>
<organism evidence="1 3">
    <name type="scientific">Thermococcus thioreducens</name>
    <dbReference type="NCBI Taxonomy" id="277988"/>
    <lineage>
        <taxon>Archaea</taxon>
        <taxon>Methanobacteriati</taxon>
        <taxon>Methanobacteriota</taxon>
        <taxon>Thermococci</taxon>
        <taxon>Thermococcales</taxon>
        <taxon>Thermococcaceae</taxon>
        <taxon>Thermococcus</taxon>
    </lineage>
</organism>
<reference evidence="1 3" key="1">
    <citation type="submission" date="2015-08" db="EMBL/GenBank/DDBJ databases">
        <title>Thermococcus thioreducens DSM 14981 genome sequencing.</title>
        <authorList>
            <person name="Hong S.-J."/>
            <person name="Kim M.-C."/>
            <person name="Shin J.-H."/>
        </authorList>
    </citation>
    <scope>NUCLEOTIDE SEQUENCE [LARGE SCALE GENOMIC DNA]</scope>
    <source>
        <strain evidence="1 3">DSM 14981</strain>
    </source>
</reference>
<evidence type="ECO:0000313" key="1">
    <source>
        <dbReference type="EMBL" id="KQH82873.1"/>
    </source>
</evidence>
<dbReference type="STRING" id="277988.SAMN05216170_2051"/>
<dbReference type="EMBL" id="LIXN01000005">
    <property type="protein sequence ID" value="KQH82873.1"/>
    <property type="molecule type" value="Genomic_DNA"/>
</dbReference>
<proteinExistence type="predicted"/>
<accession>A0A0Q2M4A2</accession>
<evidence type="ECO:0008006" key="5">
    <source>
        <dbReference type="Google" id="ProtNLM"/>
    </source>
</evidence>
<dbReference type="PATRIC" id="fig|277988.4.peg.720"/>
<dbReference type="Gene3D" id="3.40.50.11570">
    <property type="entry name" value="Protein of unknown function DUF257"/>
    <property type="match status" value="1"/>
</dbReference>
<dbReference type="Proteomes" id="UP000051862">
    <property type="component" value="Unassembled WGS sequence"/>
</dbReference>
<evidence type="ECO:0000313" key="4">
    <source>
        <dbReference type="Proteomes" id="UP000182125"/>
    </source>
</evidence>
<gene>
    <name evidence="1" type="ORF">AMR53_03380</name>
    <name evidence="2" type="ORF">SAMN05216170_2051</name>
</gene>
<evidence type="ECO:0000313" key="3">
    <source>
        <dbReference type="Proteomes" id="UP000051862"/>
    </source>
</evidence>
<sequence>MLLGVPKLDRVMGEVREGDVFLIETVGSLGVELLSEVILNNREKRNVSIILPKGASEKRVLPAEGTEVMVLGEDVHAERLYEILHHIRELPEGSVLVAIRLDVLFLLRPREAVYMFMEDLVSTVQKKKIILIMTVDKRNVDERDMAVFENLATHILDITEIVKGFKVTLVMRVKKSPKGSTGFCEFEIEGGRVSINGPPNAL</sequence>
<evidence type="ECO:0000313" key="2">
    <source>
        <dbReference type="EMBL" id="SEW20193.1"/>
    </source>
</evidence>
<dbReference type="EMBL" id="FOIW01000003">
    <property type="protein sequence ID" value="SEW20193.1"/>
    <property type="molecule type" value="Genomic_DNA"/>
</dbReference>
<dbReference type="AlphaFoldDB" id="A0A0Q2M4A2"/>